<proteinExistence type="predicted"/>
<comment type="caution">
    <text evidence="1">The sequence shown here is derived from an EMBL/GenBank/DDBJ whole genome shotgun (WGS) entry which is preliminary data.</text>
</comment>
<protein>
    <submittedName>
        <fullName evidence="1">Uncharacterized protein</fullName>
    </submittedName>
</protein>
<dbReference type="AlphaFoldDB" id="X1GSB9"/>
<feature type="non-terminal residue" evidence="1">
    <location>
        <position position="1"/>
    </location>
</feature>
<accession>X1GSB9</accession>
<dbReference type="EMBL" id="BARU01006038">
    <property type="protein sequence ID" value="GAH44479.1"/>
    <property type="molecule type" value="Genomic_DNA"/>
</dbReference>
<sequence>GPYDTDIAAYVKVNSNHWTVRQADTISDIYAEYPDYEYPGYTYLAHMLHVYAYTSGSSGQAQNSGAGYTYDNWWLRLRSWGYLGVSYWFYGRQWTDRWDTLLSQ</sequence>
<evidence type="ECO:0000313" key="1">
    <source>
        <dbReference type="EMBL" id="GAH44479.1"/>
    </source>
</evidence>
<organism evidence="1">
    <name type="scientific">marine sediment metagenome</name>
    <dbReference type="NCBI Taxonomy" id="412755"/>
    <lineage>
        <taxon>unclassified sequences</taxon>
        <taxon>metagenomes</taxon>
        <taxon>ecological metagenomes</taxon>
    </lineage>
</organism>
<name>X1GSB9_9ZZZZ</name>
<gene>
    <name evidence="1" type="ORF">S03H2_11859</name>
</gene>
<reference evidence="1" key="1">
    <citation type="journal article" date="2014" name="Front. Microbiol.">
        <title>High frequency of phylogenetically diverse reductive dehalogenase-homologous genes in deep subseafloor sedimentary metagenomes.</title>
        <authorList>
            <person name="Kawai M."/>
            <person name="Futagami T."/>
            <person name="Toyoda A."/>
            <person name="Takaki Y."/>
            <person name="Nishi S."/>
            <person name="Hori S."/>
            <person name="Arai W."/>
            <person name="Tsubouchi T."/>
            <person name="Morono Y."/>
            <person name="Uchiyama I."/>
            <person name="Ito T."/>
            <person name="Fujiyama A."/>
            <person name="Inagaki F."/>
            <person name="Takami H."/>
        </authorList>
    </citation>
    <scope>NUCLEOTIDE SEQUENCE</scope>
    <source>
        <strain evidence="1">Expedition CK06-06</strain>
    </source>
</reference>